<dbReference type="GeneID" id="83218351"/>
<dbReference type="AlphaFoldDB" id="A0AAD7UTR6"/>
<feature type="compositionally biased region" description="Low complexity" evidence="1">
    <location>
        <begin position="89"/>
        <end position="104"/>
    </location>
</feature>
<evidence type="ECO:0000313" key="3">
    <source>
        <dbReference type="Proteomes" id="UP001234581"/>
    </source>
</evidence>
<feature type="compositionally biased region" description="Low complexity" evidence="1">
    <location>
        <begin position="313"/>
        <end position="326"/>
    </location>
</feature>
<reference evidence="2 3" key="1">
    <citation type="submission" date="2023-03" db="EMBL/GenBank/DDBJ databases">
        <title>Genome sequence of Lichtheimia ornata CBS 291.66.</title>
        <authorList>
            <person name="Mohabir J.T."/>
            <person name="Shea T.P."/>
            <person name="Kurbessoian T."/>
            <person name="Berby B."/>
            <person name="Fontaine J."/>
            <person name="Livny J."/>
            <person name="Gnirke A."/>
            <person name="Stajich J.E."/>
            <person name="Cuomo C.A."/>
        </authorList>
    </citation>
    <scope>NUCLEOTIDE SEQUENCE [LARGE SCALE GENOMIC DNA]</scope>
    <source>
        <strain evidence="2">CBS 291.66</strain>
    </source>
</reference>
<feature type="region of interest" description="Disordered" evidence="1">
    <location>
        <begin position="293"/>
        <end position="375"/>
    </location>
</feature>
<comment type="caution">
    <text evidence="2">The sequence shown here is derived from an EMBL/GenBank/DDBJ whole genome shotgun (WGS) entry which is preliminary data.</text>
</comment>
<feature type="compositionally biased region" description="Polar residues" evidence="1">
    <location>
        <begin position="161"/>
        <end position="170"/>
    </location>
</feature>
<evidence type="ECO:0000313" key="2">
    <source>
        <dbReference type="EMBL" id="KAJ8653403.1"/>
    </source>
</evidence>
<dbReference type="EMBL" id="JARTCD010000079">
    <property type="protein sequence ID" value="KAJ8653403.1"/>
    <property type="molecule type" value="Genomic_DNA"/>
</dbReference>
<dbReference type="Proteomes" id="UP001234581">
    <property type="component" value="Unassembled WGS sequence"/>
</dbReference>
<feature type="region of interest" description="Disordered" evidence="1">
    <location>
        <begin position="127"/>
        <end position="193"/>
    </location>
</feature>
<protein>
    <submittedName>
        <fullName evidence="2">Uncharacterized protein</fullName>
    </submittedName>
</protein>
<evidence type="ECO:0000256" key="1">
    <source>
        <dbReference type="SAM" id="MobiDB-lite"/>
    </source>
</evidence>
<gene>
    <name evidence="2" type="ORF">O0I10_010949</name>
</gene>
<feature type="region of interest" description="Disordered" evidence="1">
    <location>
        <begin position="1"/>
        <end position="109"/>
    </location>
</feature>
<feature type="compositionally biased region" description="Low complexity" evidence="1">
    <location>
        <begin position="133"/>
        <end position="152"/>
    </location>
</feature>
<name>A0AAD7UTR6_9FUNG</name>
<feature type="compositionally biased region" description="Polar residues" evidence="1">
    <location>
        <begin position="327"/>
        <end position="344"/>
    </location>
</feature>
<accession>A0AAD7UTR6</accession>
<proteinExistence type="predicted"/>
<feature type="compositionally biased region" description="Polar residues" evidence="1">
    <location>
        <begin position="351"/>
        <end position="363"/>
    </location>
</feature>
<dbReference type="RefSeq" id="XP_058338317.1">
    <property type="nucleotide sequence ID" value="XM_058490922.1"/>
</dbReference>
<sequence>MERRFISPFRTPYTDDDDSLSSRMSDYDVGDMTIRGDVLRRRRSSSVSLTASPCSQKMSIDSDDNRSVSSSSRQGHQHTFPPPRRLTRSLSSEYIPTSSSSSSSLQQQHADEMIMADDTRMHHGKFIAPAPLRPSSSMRRRSLSSSSSSHEQQQQRHPRSTSQGDSSSPKRSNDPERRSVSRRSSLFPKSKALARVMNQADEETHLADMEMRRERDMTQQMRVCQGKGDMASSSSSSSTVPAAAWARIRENECSPVMAPYHASKLNPEMEMTTFQFENLPSPIYPAGHRSVKRKASEDRFEPYPASTLKRRAVSPSVSASGSPVLSTISSPPCSIYGSSPSSNAAARAQQKPGQISSSFNLQDASGGISRMSLSE</sequence>
<organism evidence="2 3">
    <name type="scientific">Lichtheimia ornata</name>
    <dbReference type="NCBI Taxonomy" id="688661"/>
    <lineage>
        <taxon>Eukaryota</taxon>
        <taxon>Fungi</taxon>
        <taxon>Fungi incertae sedis</taxon>
        <taxon>Mucoromycota</taxon>
        <taxon>Mucoromycotina</taxon>
        <taxon>Mucoromycetes</taxon>
        <taxon>Mucorales</taxon>
        <taxon>Lichtheimiaceae</taxon>
        <taxon>Lichtheimia</taxon>
    </lineage>
</organism>
<keyword evidence="3" id="KW-1185">Reference proteome</keyword>